<dbReference type="InterPro" id="IPR018162">
    <property type="entry name" value="Ala-tRNA-ligase_IIc_anticod-bd"/>
</dbReference>
<keyword evidence="6 11" id="KW-0862">Zinc</keyword>
<keyword evidence="4 11" id="KW-0479">Metal-binding</keyword>
<dbReference type="NCBIfam" id="TIGR00344">
    <property type="entry name" value="alaS"/>
    <property type="match status" value="1"/>
</dbReference>
<dbReference type="Gene3D" id="3.30.930.10">
    <property type="entry name" value="Bira Bifunctional Protein, Domain 2"/>
    <property type="match status" value="1"/>
</dbReference>
<dbReference type="SUPFAM" id="SSF101353">
    <property type="entry name" value="Putative anticodon-binding domain of alanyl-tRNA synthetase (AlaRS)"/>
    <property type="match status" value="1"/>
</dbReference>
<comment type="domain">
    <text evidence="11">Consists of three domains; the N-terminal catalytic domain, the editing domain and the C-terminal C-Ala domain. The editing domain removes incorrectly charged amino acids, while the C-Ala domain, along with tRNA(Ala), serves as a bridge to cooperatively bring together the editing and aminoacylation centers thus stimulating deacylation of misacylated tRNAs.</text>
</comment>
<keyword evidence="3 11" id="KW-0436">Ligase</keyword>
<dbReference type="PANTHER" id="PTHR11777:SF9">
    <property type="entry name" value="ALANINE--TRNA LIGASE, CYTOPLASMIC"/>
    <property type="match status" value="1"/>
</dbReference>
<comment type="caution">
    <text evidence="15">The sequence shown here is derived from an EMBL/GenBank/DDBJ whole genome shotgun (WGS) entry which is preliminary data.</text>
</comment>
<dbReference type="InterPro" id="IPR012947">
    <property type="entry name" value="tRNA_SAD"/>
</dbReference>
<keyword evidence="5 11" id="KW-0547">Nucleotide-binding</keyword>
<dbReference type="SMART" id="SM00863">
    <property type="entry name" value="tRNA_SAD"/>
    <property type="match status" value="1"/>
</dbReference>
<comment type="similarity">
    <text evidence="1 11">Belongs to the class-II aminoacyl-tRNA synthetase family.</text>
</comment>
<protein>
    <recommendedName>
        <fullName evidence="11">Alanine--tRNA ligase</fullName>
        <ecNumber evidence="11">6.1.1.7</ecNumber>
    </recommendedName>
    <alternativeName>
        <fullName evidence="11">Alanyl-tRNA synthetase</fullName>
        <shortName evidence="11">AlaRS</shortName>
    </alternativeName>
</protein>
<accession>A0ABP7SAN4</accession>
<comment type="function">
    <text evidence="11">Catalyzes the attachment of alanine to tRNA(Ala) in a two-step reaction: alanine is first activated by ATP to form Ala-AMP and then transferred to the acceptor end of tRNA(Ala). Also edits incorrectly charged Ser-tRNA(Ala) and Gly-tRNA(Ala) via its editing domain.</text>
</comment>
<evidence type="ECO:0000256" key="12">
    <source>
        <dbReference type="SAM" id="Coils"/>
    </source>
</evidence>
<dbReference type="InterPro" id="IPR009000">
    <property type="entry name" value="Transl_B-barrel_sf"/>
</dbReference>
<dbReference type="Gene3D" id="3.10.310.40">
    <property type="match status" value="1"/>
</dbReference>
<dbReference type="EC" id="6.1.1.7" evidence="11"/>
<dbReference type="SUPFAM" id="SSF55186">
    <property type="entry name" value="ThrRS/AlaRS common domain"/>
    <property type="match status" value="1"/>
</dbReference>
<dbReference type="InterPro" id="IPR045864">
    <property type="entry name" value="aa-tRNA-synth_II/BPL/LPL"/>
</dbReference>
<keyword evidence="12" id="KW-0175">Coiled coil</keyword>
<keyword evidence="2 11" id="KW-0820">tRNA-binding</keyword>
<dbReference type="InterPro" id="IPR003156">
    <property type="entry name" value="DHHA1_dom"/>
</dbReference>
<feature type="region of interest" description="Disordered" evidence="13">
    <location>
        <begin position="450"/>
        <end position="469"/>
    </location>
</feature>
<dbReference type="Pfam" id="PF02272">
    <property type="entry name" value="DHHA1"/>
    <property type="match status" value="1"/>
</dbReference>
<evidence type="ECO:0000256" key="9">
    <source>
        <dbReference type="ARBA" id="ARBA00022917"/>
    </source>
</evidence>
<dbReference type="PRINTS" id="PR00980">
    <property type="entry name" value="TRNASYNTHALA"/>
</dbReference>
<evidence type="ECO:0000256" key="6">
    <source>
        <dbReference type="ARBA" id="ARBA00022833"/>
    </source>
</evidence>
<evidence type="ECO:0000256" key="2">
    <source>
        <dbReference type="ARBA" id="ARBA00022555"/>
    </source>
</evidence>
<evidence type="ECO:0000313" key="15">
    <source>
        <dbReference type="EMBL" id="GAA4008928.1"/>
    </source>
</evidence>
<comment type="catalytic activity">
    <reaction evidence="11">
        <text>tRNA(Ala) + L-alanine + ATP = L-alanyl-tRNA(Ala) + AMP + diphosphate</text>
        <dbReference type="Rhea" id="RHEA:12540"/>
        <dbReference type="Rhea" id="RHEA-COMP:9657"/>
        <dbReference type="Rhea" id="RHEA-COMP:9923"/>
        <dbReference type="ChEBI" id="CHEBI:30616"/>
        <dbReference type="ChEBI" id="CHEBI:33019"/>
        <dbReference type="ChEBI" id="CHEBI:57972"/>
        <dbReference type="ChEBI" id="CHEBI:78442"/>
        <dbReference type="ChEBI" id="CHEBI:78497"/>
        <dbReference type="ChEBI" id="CHEBI:456215"/>
        <dbReference type="EC" id="6.1.1.7"/>
    </reaction>
</comment>
<feature type="binding site" evidence="11">
    <location>
        <position position="687"/>
    </location>
    <ligand>
        <name>Zn(2+)</name>
        <dbReference type="ChEBI" id="CHEBI:29105"/>
    </ligand>
</feature>
<feature type="binding site" evidence="11">
    <location>
        <position position="579"/>
    </location>
    <ligand>
        <name>Zn(2+)</name>
        <dbReference type="ChEBI" id="CHEBI:29105"/>
    </ligand>
</feature>
<dbReference type="PROSITE" id="PS50860">
    <property type="entry name" value="AA_TRNA_LIGASE_II_ALA"/>
    <property type="match status" value="1"/>
</dbReference>
<dbReference type="PANTHER" id="PTHR11777">
    <property type="entry name" value="ALANYL-TRNA SYNTHETASE"/>
    <property type="match status" value="1"/>
</dbReference>
<dbReference type="SUPFAM" id="SSF50447">
    <property type="entry name" value="Translation proteins"/>
    <property type="match status" value="1"/>
</dbReference>
<sequence length="893" mass="99864">MSLPTASHVRQQFLDFFASKGHHIVPSAPIVVKDDPTLLFINSGMAPFKDYFLGNKPAPYKRIADTQKCLRVSGKHNDLEEVGYDTYHHTMFEMLGNWSFGDYFKKDAIAWAWELLTDVYKLPKERLYVTYFEGDKGDQLEADTETRNLWRQYTTDDRILPGNKKDNFWEMGDTGPCGPCTEIHIDLRDDAEIARQGGAGLVNADHPQVVEIWNNVFMEFQRLADKSLVKLPAQHVDTGMGFERLMMAVSGVKSNYDTDVFQPLIQFIANEAGIQYHGTAPAKVTDQPATENEKTDIAIRVIADHIRTISFAISDGQLPSNVKAGYVIRRILRRAVRYAFSSLGFKQPFLYKLVPVLAEQMRDIFPELKQQTQFVQRVVEEEEIAFLKTLENGLRRLDALEEAARQNGNRIDGKTAFELSDTFGFPLDLTALIAREKGLTVDEEGFKKELEQQKNRSRNAQETEQSDWTVVTESDEQPAFVGYDLDEAPAKILRYRKTTAKGKTEYQVVLDQTPFYAESGGQIGDTGYLTSPLSKVRVIDTKKENDLIVHTVLDLPLDLDADFSARIDHARRELIRKNHSATHLLQAALREVIGSHVQQKGSLVNDKLLRFDFSHFTKVTDEQLREIERMVNQRIRQQIPLDERRNVPIAEAKTLGAMALFGEKYGEFVRVITFDKDYSVELCGGIHVRGTGEIGFFKITSESAVGAGVRRIEAVTGETAEAYVDQQLDLLSQVREALGNPQHLLPGIQKLTEETAGLRKQLEQFELQSLSQQKEQLAARVKPLNGINFLAAQVQVSSADGLKTLAYQLRQTVENLVLVLGADIDGKPQLAVMLDDDIAKAGKLNATTLVRELAKEIQGGGGGQPFFATAGGKNAAGLGAAISKAEALVEKLL</sequence>
<feature type="domain" description="Alanyl-transfer RNA synthetases family profile" evidence="14">
    <location>
        <begin position="4"/>
        <end position="726"/>
    </location>
</feature>
<evidence type="ECO:0000259" key="14">
    <source>
        <dbReference type="PROSITE" id="PS50860"/>
    </source>
</evidence>
<organism evidence="15 16">
    <name type="scientific">Hymenobacter fastidiosus</name>
    <dbReference type="NCBI Taxonomy" id="486264"/>
    <lineage>
        <taxon>Bacteria</taxon>
        <taxon>Pseudomonadati</taxon>
        <taxon>Bacteroidota</taxon>
        <taxon>Cytophagia</taxon>
        <taxon>Cytophagales</taxon>
        <taxon>Hymenobacteraceae</taxon>
        <taxon>Hymenobacter</taxon>
    </lineage>
</organism>
<keyword evidence="7 11" id="KW-0067">ATP-binding</keyword>
<evidence type="ECO:0000256" key="7">
    <source>
        <dbReference type="ARBA" id="ARBA00022840"/>
    </source>
</evidence>
<feature type="coiled-coil region" evidence="12">
    <location>
        <begin position="748"/>
        <end position="780"/>
    </location>
</feature>
<keyword evidence="9 11" id="KW-0648">Protein biosynthesis</keyword>
<dbReference type="InterPro" id="IPR050058">
    <property type="entry name" value="Ala-tRNA_ligase"/>
</dbReference>
<feature type="binding site" evidence="11">
    <location>
        <position position="683"/>
    </location>
    <ligand>
        <name>Zn(2+)</name>
        <dbReference type="ChEBI" id="CHEBI:29105"/>
    </ligand>
</feature>
<comment type="cofactor">
    <cofactor evidence="11">
        <name>Zn(2+)</name>
        <dbReference type="ChEBI" id="CHEBI:29105"/>
    </cofactor>
    <text evidence="11">Binds 1 zinc ion per subunit.</text>
</comment>
<dbReference type="Gene3D" id="3.30.54.20">
    <property type="match status" value="1"/>
</dbReference>
<evidence type="ECO:0000256" key="3">
    <source>
        <dbReference type="ARBA" id="ARBA00022598"/>
    </source>
</evidence>
<dbReference type="Pfam" id="PF07973">
    <property type="entry name" value="tRNA_SAD"/>
    <property type="match status" value="1"/>
</dbReference>
<dbReference type="InterPro" id="IPR018163">
    <property type="entry name" value="Thr/Ala-tRNA-synth_IIc_edit"/>
</dbReference>
<dbReference type="SUPFAM" id="SSF55681">
    <property type="entry name" value="Class II aaRS and biotin synthetases"/>
    <property type="match status" value="1"/>
</dbReference>
<keyword evidence="10 11" id="KW-0030">Aminoacyl-tRNA synthetase</keyword>
<dbReference type="EMBL" id="BAABDJ010000019">
    <property type="protein sequence ID" value="GAA4008928.1"/>
    <property type="molecule type" value="Genomic_DNA"/>
</dbReference>
<keyword evidence="16" id="KW-1185">Reference proteome</keyword>
<keyword evidence="8 11" id="KW-0694">RNA-binding</keyword>
<gene>
    <name evidence="11 15" type="primary">alaS</name>
    <name evidence="15" type="ORF">GCM10022408_21310</name>
</gene>
<dbReference type="GO" id="GO:0016874">
    <property type="term" value="F:ligase activity"/>
    <property type="evidence" value="ECO:0007669"/>
    <property type="project" value="UniProtKB-KW"/>
</dbReference>
<dbReference type="InterPro" id="IPR023033">
    <property type="entry name" value="Ala_tRNA_ligase_euk/bac"/>
</dbReference>
<evidence type="ECO:0000256" key="13">
    <source>
        <dbReference type="SAM" id="MobiDB-lite"/>
    </source>
</evidence>
<comment type="subcellular location">
    <subcellularLocation>
        <location evidence="11">Cytoplasm</location>
    </subcellularLocation>
</comment>
<name>A0ABP7SAN4_9BACT</name>
<evidence type="ECO:0000256" key="8">
    <source>
        <dbReference type="ARBA" id="ARBA00022884"/>
    </source>
</evidence>
<dbReference type="Gene3D" id="2.40.30.130">
    <property type="match status" value="1"/>
</dbReference>
<dbReference type="InterPro" id="IPR018164">
    <property type="entry name" value="Ala-tRNA-synth_IIc_N"/>
</dbReference>
<evidence type="ECO:0000256" key="5">
    <source>
        <dbReference type="ARBA" id="ARBA00022741"/>
    </source>
</evidence>
<dbReference type="InterPro" id="IPR018165">
    <property type="entry name" value="Ala-tRNA-synth_IIc_core"/>
</dbReference>
<feature type="binding site" evidence="11">
    <location>
        <position position="583"/>
    </location>
    <ligand>
        <name>Zn(2+)</name>
        <dbReference type="ChEBI" id="CHEBI:29105"/>
    </ligand>
</feature>
<dbReference type="Proteomes" id="UP001500567">
    <property type="component" value="Unassembled WGS sequence"/>
</dbReference>
<evidence type="ECO:0000256" key="1">
    <source>
        <dbReference type="ARBA" id="ARBA00008226"/>
    </source>
</evidence>
<dbReference type="InterPro" id="IPR002318">
    <property type="entry name" value="Ala-tRNA-lgiase_IIc"/>
</dbReference>
<reference evidence="16" key="1">
    <citation type="journal article" date="2019" name="Int. J. Syst. Evol. Microbiol.">
        <title>The Global Catalogue of Microorganisms (GCM) 10K type strain sequencing project: providing services to taxonomists for standard genome sequencing and annotation.</title>
        <authorList>
            <consortium name="The Broad Institute Genomics Platform"/>
            <consortium name="The Broad Institute Genome Sequencing Center for Infectious Disease"/>
            <person name="Wu L."/>
            <person name="Ma J."/>
        </authorList>
    </citation>
    <scope>NUCLEOTIDE SEQUENCE [LARGE SCALE GENOMIC DNA]</scope>
    <source>
        <strain evidence="16">JCM 17224</strain>
    </source>
</reference>
<feature type="compositionally biased region" description="Polar residues" evidence="13">
    <location>
        <begin position="458"/>
        <end position="469"/>
    </location>
</feature>
<dbReference type="Gene3D" id="3.30.980.10">
    <property type="entry name" value="Threonyl-trna Synthetase, Chain A, domain 2"/>
    <property type="match status" value="1"/>
</dbReference>
<dbReference type="RefSeq" id="WP_345072918.1">
    <property type="nucleotide sequence ID" value="NZ_BAABDJ010000019.1"/>
</dbReference>
<evidence type="ECO:0000256" key="11">
    <source>
        <dbReference type="HAMAP-Rule" id="MF_00036"/>
    </source>
</evidence>
<dbReference type="Pfam" id="PF01411">
    <property type="entry name" value="tRNA-synt_2c"/>
    <property type="match status" value="1"/>
</dbReference>
<evidence type="ECO:0000256" key="10">
    <source>
        <dbReference type="ARBA" id="ARBA00023146"/>
    </source>
</evidence>
<proteinExistence type="inferred from homology"/>
<dbReference type="HAMAP" id="MF_00036_B">
    <property type="entry name" value="Ala_tRNA_synth_B"/>
    <property type="match status" value="1"/>
</dbReference>
<dbReference type="CDD" id="cd00673">
    <property type="entry name" value="AlaRS_core"/>
    <property type="match status" value="1"/>
</dbReference>
<evidence type="ECO:0000313" key="16">
    <source>
        <dbReference type="Proteomes" id="UP001500567"/>
    </source>
</evidence>
<evidence type="ECO:0000256" key="4">
    <source>
        <dbReference type="ARBA" id="ARBA00022723"/>
    </source>
</evidence>
<keyword evidence="11" id="KW-0963">Cytoplasm</keyword>